<protein>
    <submittedName>
        <fullName evidence="3">Uncharacterized protein gop-1</fullName>
    </submittedName>
</protein>
<dbReference type="InterPro" id="IPR039272">
    <property type="entry name" value="CLEC16A/TT9"/>
</dbReference>
<evidence type="ECO:0000259" key="2">
    <source>
        <dbReference type="Pfam" id="PF09758"/>
    </source>
</evidence>
<organism evidence="3">
    <name type="scientific">Lygus hesperus</name>
    <name type="common">Western plant bug</name>
    <dbReference type="NCBI Taxonomy" id="30085"/>
    <lineage>
        <taxon>Eukaryota</taxon>
        <taxon>Metazoa</taxon>
        <taxon>Ecdysozoa</taxon>
        <taxon>Arthropoda</taxon>
        <taxon>Hexapoda</taxon>
        <taxon>Insecta</taxon>
        <taxon>Pterygota</taxon>
        <taxon>Neoptera</taxon>
        <taxon>Paraneoptera</taxon>
        <taxon>Hemiptera</taxon>
        <taxon>Heteroptera</taxon>
        <taxon>Panheteroptera</taxon>
        <taxon>Cimicomorpha</taxon>
        <taxon>Miridae</taxon>
        <taxon>Mirini</taxon>
        <taxon>Lygus</taxon>
    </lineage>
</organism>
<evidence type="ECO:0000256" key="1">
    <source>
        <dbReference type="ARBA" id="ARBA00023006"/>
    </source>
</evidence>
<dbReference type="Pfam" id="PF09758">
    <property type="entry name" value="FPL"/>
    <property type="match status" value="1"/>
</dbReference>
<dbReference type="GO" id="GO:0007034">
    <property type="term" value="P:vacuolar transport"/>
    <property type="evidence" value="ECO:0007669"/>
    <property type="project" value="TreeGrafter"/>
</dbReference>
<dbReference type="GO" id="GO:1901096">
    <property type="term" value="P:regulation of autophagosome maturation"/>
    <property type="evidence" value="ECO:0007669"/>
    <property type="project" value="TreeGrafter"/>
</dbReference>
<reference evidence="3" key="1">
    <citation type="journal article" date="2014" name="PLoS ONE">
        <title>Transcriptome-Based Identification of ABC Transporters in the Western Tarnished Plant Bug Lygus hesperus.</title>
        <authorList>
            <person name="Hull J.J."/>
            <person name="Chaney K."/>
            <person name="Geib S.M."/>
            <person name="Fabrick J.A."/>
            <person name="Brent C.S."/>
            <person name="Walsh D."/>
            <person name="Lavine L.C."/>
        </authorList>
    </citation>
    <scope>NUCLEOTIDE SEQUENCE</scope>
</reference>
<keyword evidence="1" id="KW-0072">Autophagy</keyword>
<dbReference type="GO" id="GO:0016197">
    <property type="term" value="P:endosomal transport"/>
    <property type="evidence" value="ECO:0007669"/>
    <property type="project" value="TreeGrafter"/>
</dbReference>
<dbReference type="GO" id="GO:0006914">
    <property type="term" value="P:autophagy"/>
    <property type="evidence" value="ECO:0007669"/>
    <property type="project" value="UniProtKB-KW"/>
</dbReference>
<dbReference type="GO" id="GO:0005794">
    <property type="term" value="C:Golgi apparatus"/>
    <property type="evidence" value="ECO:0007669"/>
    <property type="project" value="TreeGrafter"/>
</dbReference>
<dbReference type="EMBL" id="GBHO01028768">
    <property type="protein sequence ID" value="JAG14836.1"/>
    <property type="molecule type" value="Transcribed_RNA"/>
</dbReference>
<dbReference type="AlphaFoldDB" id="A0A0A9X595"/>
<dbReference type="GO" id="GO:0005770">
    <property type="term" value="C:late endosome"/>
    <property type="evidence" value="ECO:0007669"/>
    <property type="project" value="TreeGrafter"/>
</dbReference>
<accession>A0A0A9X595</accession>
<dbReference type="InterPro" id="IPR019155">
    <property type="entry name" value="CLEC16A/TT9_N"/>
</dbReference>
<proteinExistence type="predicted"/>
<reference evidence="3" key="2">
    <citation type="submission" date="2014-07" db="EMBL/GenBank/DDBJ databases">
        <authorList>
            <person name="Hull J."/>
        </authorList>
    </citation>
    <scope>NUCLEOTIDE SEQUENCE</scope>
</reference>
<dbReference type="PANTHER" id="PTHR21481:SF0">
    <property type="entry name" value="PROTEIN CLEC16A"/>
    <property type="match status" value="1"/>
</dbReference>
<name>A0A0A9X595_LYGHE</name>
<evidence type="ECO:0000313" key="3">
    <source>
        <dbReference type="EMBL" id="JAG14836.1"/>
    </source>
</evidence>
<feature type="domain" description="FPL" evidence="2">
    <location>
        <begin position="3"/>
        <end position="117"/>
    </location>
</feature>
<dbReference type="PANTHER" id="PTHR21481">
    <property type="entry name" value="PROTEIN CLEC16A"/>
    <property type="match status" value="1"/>
</dbReference>
<sequence>MVTNALLPSCVKFQVLYCITILLKNLKRKSSVYFICSNNHINRMIAIDLDENFKDDDLLSMYVSFSKTLTLFLDRSTIPFFYDAHHKSFPLFTKTVKLMRSTDVMIRTSARQIVLSICKL</sequence>
<gene>
    <name evidence="3" type="primary">gop-1</name>
    <name evidence="3" type="ORF">CM83_24447</name>
</gene>